<evidence type="ECO:0000256" key="11">
    <source>
        <dbReference type="ARBA" id="ARBA00047446"/>
    </source>
</evidence>
<evidence type="ECO:0000256" key="6">
    <source>
        <dbReference type="ARBA" id="ARBA00036541"/>
    </source>
</evidence>
<organism evidence="14 15">
    <name type="scientific">Pseudalkalibacillus berkeleyi</name>
    <dbReference type="NCBI Taxonomy" id="1069813"/>
    <lineage>
        <taxon>Bacteria</taxon>
        <taxon>Bacillati</taxon>
        <taxon>Bacillota</taxon>
        <taxon>Bacilli</taxon>
        <taxon>Bacillales</taxon>
        <taxon>Fictibacillaceae</taxon>
        <taxon>Pseudalkalibacillus</taxon>
    </lineage>
</organism>
<dbReference type="EC" id="4.1.1.94" evidence="7"/>
<proteinExistence type="inferred from homology"/>
<dbReference type="PANTHER" id="PTHR11941:SF27">
    <property type="entry name" value="ETHYLMALONYL-COA DECARBOXYLASE"/>
    <property type="match status" value="1"/>
</dbReference>
<dbReference type="Pfam" id="PF00378">
    <property type="entry name" value="ECH_1"/>
    <property type="match status" value="1"/>
</dbReference>
<evidence type="ECO:0000256" key="10">
    <source>
        <dbReference type="ARBA" id="ARBA00042182"/>
    </source>
</evidence>
<evidence type="ECO:0000313" key="14">
    <source>
        <dbReference type="EMBL" id="MCF6136996.1"/>
    </source>
</evidence>
<evidence type="ECO:0000256" key="7">
    <source>
        <dbReference type="ARBA" id="ARBA00038883"/>
    </source>
</evidence>
<dbReference type="SUPFAM" id="SSF52096">
    <property type="entry name" value="ClpP/crotonase"/>
    <property type="match status" value="1"/>
</dbReference>
<dbReference type="InterPro" id="IPR018376">
    <property type="entry name" value="Enoyl-CoA_hyd/isom_CS"/>
</dbReference>
<protein>
    <recommendedName>
        <fullName evidence="8">Ethylmalonyl-CoA decarboxylase</fullName>
        <ecNumber evidence="7">4.1.1.94</ecNumber>
    </recommendedName>
    <alternativeName>
        <fullName evidence="10">Enoyl-CoA hydratase domain-containing protein 1</fullName>
    </alternativeName>
    <alternativeName>
        <fullName evidence="9">Methylmalonyl-CoA decarboxylase</fullName>
    </alternativeName>
</protein>
<gene>
    <name evidence="14" type="ORF">L2716_04580</name>
</gene>
<evidence type="ECO:0000256" key="2">
    <source>
        <dbReference type="ARBA" id="ARBA00005254"/>
    </source>
</evidence>
<dbReference type="Gene3D" id="3.90.226.10">
    <property type="entry name" value="2-enoyl-CoA Hydratase, Chain A, domain 1"/>
    <property type="match status" value="1"/>
</dbReference>
<comment type="subcellular location">
    <subcellularLocation>
        <location evidence="1">Cytoplasm</location>
        <location evidence="1">Cytosol</location>
    </subcellularLocation>
</comment>
<evidence type="ECO:0000256" key="1">
    <source>
        <dbReference type="ARBA" id="ARBA00004514"/>
    </source>
</evidence>
<evidence type="ECO:0000256" key="8">
    <source>
        <dbReference type="ARBA" id="ARBA00039903"/>
    </source>
</evidence>
<comment type="similarity">
    <text evidence="2 13">Belongs to the enoyl-CoA hydratase/isomerase family.</text>
</comment>
<comment type="catalytic activity">
    <reaction evidence="5">
        <text>(2S)-ethylmalonyl-CoA + H(+) = butanoyl-CoA + CO2</text>
        <dbReference type="Rhea" id="RHEA:32131"/>
        <dbReference type="ChEBI" id="CHEBI:15378"/>
        <dbReference type="ChEBI" id="CHEBI:16526"/>
        <dbReference type="ChEBI" id="CHEBI:57371"/>
        <dbReference type="ChEBI" id="CHEBI:60909"/>
        <dbReference type="EC" id="4.1.1.94"/>
    </reaction>
    <physiologicalReaction direction="left-to-right" evidence="5">
        <dbReference type="Rhea" id="RHEA:32132"/>
    </physiologicalReaction>
</comment>
<keyword evidence="3" id="KW-0963">Cytoplasm</keyword>
<evidence type="ECO:0000313" key="15">
    <source>
        <dbReference type="Proteomes" id="UP001649381"/>
    </source>
</evidence>
<comment type="function">
    <text evidence="12">Decarboxylates ethylmalonyl-CoA, a potentially toxic metabolite, to form butyryl-CoA, suggesting it might be involved in metabolite proofreading. Acts preferentially on (S)-ethylmalonyl-CoA but also has some activity on the (R)-isomer. Also has methylmalonyl-CoA decarboxylase activity at lower level.</text>
</comment>
<dbReference type="InterPro" id="IPR001753">
    <property type="entry name" value="Enoyl-CoA_hydra/iso"/>
</dbReference>
<evidence type="ECO:0000256" key="13">
    <source>
        <dbReference type="RuleBase" id="RU003707"/>
    </source>
</evidence>
<dbReference type="Proteomes" id="UP001649381">
    <property type="component" value="Unassembled WGS sequence"/>
</dbReference>
<dbReference type="RefSeq" id="WP_236332224.1">
    <property type="nucleotide sequence ID" value="NZ_JAKIJS010000001.1"/>
</dbReference>
<accession>A0ABS9GYV3</accession>
<dbReference type="CDD" id="cd06558">
    <property type="entry name" value="crotonase-like"/>
    <property type="match status" value="1"/>
</dbReference>
<reference evidence="14 15" key="1">
    <citation type="submission" date="2022-01" db="EMBL/GenBank/DDBJ databases">
        <title>Alkalihalobacillus sp. EGI L200015, a novel bacterium isolated from a salt lake sediment.</title>
        <authorList>
            <person name="Gao L."/>
            <person name="Fang B.-Z."/>
            <person name="Li W.-J."/>
        </authorList>
    </citation>
    <scope>NUCLEOTIDE SEQUENCE [LARGE SCALE GENOMIC DNA]</scope>
    <source>
        <strain evidence="14 15">KCTC 12718</strain>
    </source>
</reference>
<keyword evidence="4" id="KW-0456">Lyase</keyword>
<evidence type="ECO:0000256" key="5">
    <source>
        <dbReference type="ARBA" id="ARBA00036343"/>
    </source>
</evidence>
<dbReference type="PROSITE" id="PS00166">
    <property type="entry name" value="ENOYL_COA_HYDRATASE"/>
    <property type="match status" value="1"/>
</dbReference>
<comment type="catalytic activity">
    <reaction evidence="11">
        <text>(S)-methylmalonyl-CoA + H(+) = propanoyl-CoA + CO2</text>
        <dbReference type="Rhea" id="RHEA:61340"/>
        <dbReference type="ChEBI" id="CHEBI:15378"/>
        <dbReference type="ChEBI" id="CHEBI:16526"/>
        <dbReference type="ChEBI" id="CHEBI:57327"/>
        <dbReference type="ChEBI" id="CHEBI:57392"/>
        <dbReference type="EC" id="4.1.1.94"/>
    </reaction>
    <physiologicalReaction direction="left-to-right" evidence="11">
        <dbReference type="Rhea" id="RHEA:61341"/>
    </physiologicalReaction>
</comment>
<evidence type="ECO:0000256" key="9">
    <source>
        <dbReference type="ARBA" id="ARBA00042052"/>
    </source>
</evidence>
<comment type="caution">
    <text evidence="14">The sequence shown here is derived from an EMBL/GenBank/DDBJ whole genome shotgun (WGS) entry which is preliminary data.</text>
</comment>
<evidence type="ECO:0000256" key="12">
    <source>
        <dbReference type="ARBA" id="ARBA00056546"/>
    </source>
</evidence>
<dbReference type="InterPro" id="IPR029045">
    <property type="entry name" value="ClpP/crotonase-like_dom_sf"/>
</dbReference>
<comment type="catalytic activity">
    <reaction evidence="6">
        <text>(2R)-ethylmalonyl-CoA + H(+) = butanoyl-CoA + CO2</text>
        <dbReference type="Rhea" id="RHEA:59540"/>
        <dbReference type="ChEBI" id="CHEBI:15378"/>
        <dbReference type="ChEBI" id="CHEBI:16526"/>
        <dbReference type="ChEBI" id="CHEBI:57371"/>
        <dbReference type="ChEBI" id="CHEBI:85316"/>
        <dbReference type="EC" id="4.1.1.94"/>
    </reaction>
    <physiologicalReaction direction="left-to-right" evidence="6">
        <dbReference type="Rhea" id="RHEA:59541"/>
    </physiologicalReaction>
</comment>
<keyword evidence="15" id="KW-1185">Reference proteome</keyword>
<dbReference type="EMBL" id="JAKIJS010000001">
    <property type="protein sequence ID" value="MCF6136996.1"/>
    <property type="molecule type" value="Genomic_DNA"/>
</dbReference>
<evidence type="ECO:0000256" key="4">
    <source>
        <dbReference type="ARBA" id="ARBA00023239"/>
    </source>
</evidence>
<dbReference type="PANTHER" id="PTHR11941">
    <property type="entry name" value="ENOYL-COA HYDRATASE-RELATED"/>
    <property type="match status" value="1"/>
</dbReference>
<evidence type="ECO:0000256" key="3">
    <source>
        <dbReference type="ARBA" id="ARBA00022490"/>
    </source>
</evidence>
<name>A0ABS9GYV3_9BACL</name>
<sequence>MVKKAVHIEIRDEIGWVILNQPNRYNAINFEMIDLLEEGIARLKNDESVKALVITGAGEKAFCSGGDLSAFHQLHSEQEAYSMLSRMGKVLLDLFQFPKPTVALLNGVAVGGGCEIATACDIRIASDHVKFGFIQGSLGITTGWGGTTFLMERVPKDAAFELLIRANKIPVTTGLQIGFIQQVFAKETIQEDFQNWIRPMLKNTRGVLEAYKQRRLDQIDYKTIKKRMNQEISECSRLWASDEHHQAVAAFLKRQ</sequence>